<dbReference type="EMBL" id="MHQO01000036">
    <property type="protein sequence ID" value="OHA06210.1"/>
    <property type="molecule type" value="Genomic_DNA"/>
</dbReference>
<dbReference type="AlphaFoldDB" id="A0A1G2L3T7"/>
<dbReference type="GO" id="GO:0016757">
    <property type="term" value="F:glycosyltransferase activity"/>
    <property type="evidence" value="ECO:0007669"/>
    <property type="project" value="InterPro"/>
</dbReference>
<dbReference type="Pfam" id="PF00534">
    <property type="entry name" value="Glycos_transf_1"/>
    <property type="match status" value="1"/>
</dbReference>
<organism evidence="2 3">
    <name type="scientific">Candidatus Sungbacteria bacterium RIFCSPLOWO2_01_FULL_47_10</name>
    <dbReference type="NCBI Taxonomy" id="1802276"/>
    <lineage>
        <taxon>Bacteria</taxon>
        <taxon>Candidatus Sungiibacteriota</taxon>
    </lineage>
</organism>
<dbReference type="Proteomes" id="UP000177982">
    <property type="component" value="Unassembled WGS sequence"/>
</dbReference>
<dbReference type="InterPro" id="IPR050194">
    <property type="entry name" value="Glycosyltransferase_grp1"/>
</dbReference>
<dbReference type="PANTHER" id="PTHR45947">
    <property type="entry name" value="SULFOQUINOVOSYL TRANSFERASE SQD2"/>
    <property type="match status" value="1"/>
</dbReference>
<dbReference type="Gene3D" id="3.40.50.2000">
    <property type="entry name" value="Glycogen Phosphorylase B"/>
    <property type="match status" value="2"/>
</dbReference>
<comment type="caution">
    <text evidence="2">The sequence shown here is derived from an EMBL/GenBank/DDBJ whole genome shotgun (WGS) entry which is preliminary data.</text>
</comment>
<feature type="domain" description="Glycosyl transferase family 1" evidence="1">
    <location>
        <begin position="185"/>
        <end position="350"/>
    </location>
</feature>
<dbReference type="PANTHER" id="PTHR45947:SF3">
    <property type="entry name" value="SULFOQUINOVOSYL TRANSFERASE SQD2"/>
    <property type="match status" value="1"/>
</dbReference>
<sequence>MKKLCYILPEYDEKTATHFAHLYDFIREISKDFDLLVIVERTRVRKDLINLGSSRIKVIRSEFLPLRLIETAYHLKIARFGGYRDFYVHYSFLSAFMASLITKVLGGRVLYWNAGEPWKYKRNILRGTLEKFTYKLITYLVTGTESLKKEYAKQYDLPLEKIKVMPNWVDARKFQITNHKSQVHELRNQLDIKNDDKIALFVHRLSKRKGAQYLPEIIKSFGEERVVFVIIGDGPERQNLESRIPKGPSPRALGMNHESGGRVRILGWVPNKELPNYYAMADIFIMPSDEEGFPRVLLEAMAAKVPFVASDVGGVKEIIPKGFQEYICAAGDTSCFSAKIKKLLLESEGEINAIKKIESEQANKFSLANSAKIFKEFFK</sequence>
<reference evidence="2 3" key="1">
    <citation type="journal article" date="2016" name="Nat. Commun.">
        <title>Thousands of microbial genomes shed light on interconnected biogeochemical processes in an aquifer system.</title>
        <authorList>
            <person name="Anantharaman K."/>
            <person name="Brown C.T."/>
            <person name="Hug L.A."/>
            <person name="Sharon I."/>
            <person name="Castelle C.J."/>
            <person name="Probst A.J."/>
            <person name="Thomas B.C."/>
            <person name="Singh A."/>
            <person name="Wilkins M.J."/>
            <person name="Karaoz U."/>
            <person name="Brodie E.L."/>
            <person name="Williams K.H."/>
            <person name="Hubbard S.S."/>
            <person name="Banfield J.F."/>
        </authorList>
    </citation>
    <scope>NUCLEOTIDE SEQUENCE [LARGE SCALE GENOMIC DNA]</scope>
</reference>
<name>A0A1G2L3T7_9BACT</name>
<evidence type="ECO:0000259" key="1">
    <source>
        <dbReference type="Pfam" id="PF00534"/>
    </source>
</evidence>
<proteinExistence type="predicted"/>
<accession>A0A1G2L3T7</accession>
<dbReference type="InterPro" id="IPR001296">
    <property type="entry name" value="Glyco_trans_1"/>
</dbReference>
<dbReference type="SUPFAM" id="SSF53756">
    <property type="entry name" value="UDP-Glycosyltransferase/glycogen phosphorylase"/>
    <property type="match status" value="1"/>
</dbReference>
<protein>
    <recommendedName>
        <fullName evidence="1">Glycosyl transferase family 1 domain-containing protein</fullName>
    </recommendedName>
</protein>
<evidence type="ECO:0000313" key="3">
    <source>
        <dbReference type="Proteomes" id="UP000177982"/>
    </source>
</evidence>
<evidence type="ECO:0000313" key="2">
    <source>
        <dbReference type="EMBL" id="OHA06210.1"/>
    </source>
</evidence>
<dbReference type="CDD" id="cd03801">
    <property type="entry name" value="GT4_PimA-like"/>
    <property type="match status" value="1"/>
</dbReference>
<gene>
    <name evidence="2" type="ORF">A2934_05740</name>
</gene>